<proteinExistence type="predicted"/>
<evidence type="ECO:0000313" key="1">
    <source>
        <dbReference type="EMBL" id="KNC85800.1"/>
    </source>
</evidence>
<keyword evidence="2" id="KW-1185">Reference proteome</keyword>
<evidence type="ECO:0000313" key="2">
    <source>
        <dbReference type="Proteomes" id="UP000054560"/>
    </source>
</evidence>
<name>A0A0L0G9X0_9EUKA</name>
<gene>
    <name evidence="1" type="ORF">SARC_02025</name>
</gene>
<organism evidence="1 2">
    <name type="scientific">Sphaeroforma arctica JP610</name>
    <dbReference type="NCBI Taxonomy" id="667725"/>
    <lineage>
        <taxon>Eukaryota</taxon>
        <taxon>Ichthyosporea</taxon>
        <taxon>Ichthyophonida</taxon>
        <taxon>Sphaeroforma</taxon>
    </lineage>
</organism>
<dbReference type="AlphaFoldDB" id="A0A0L0G9X0"/>
<dbReference type="EMBL" id="KQ241683">
    <property type="protein sequence ID" value="KNC85800.1"/>
    <property type="molecule type" value="Genomic_DNA"/>
</dbReference>
<dbReference type="RefSeq" id="XP_014159702.1">
    <property type="nucleotide sequence ID" value="XM_014304227.1"/>
</dbReference>
<reference evidence="1 2" key="1">
    <citation type="submission" date="2011-02" db="EMBL/GenBank/DDBJ databases">
        <title>The Genome Sequence of Sphaeroforma arctica JP610.</title>
        <authorList>
            <consortium name="The Broad Institute Genome Sequencing Platform"/>
            <person name="Russ C."/>
            <person name="Cuomo C."/>
            <person name="Young S.K."/>
            <person name="Zeng Q."/>
            <person name="Gargeya S."/>
            <person name="Alvarado L."/>
            <person name="Berlin A."/>
            <person name="Chapman S.B."/>
            <person name="Chen Z."/>
            <person name="Freedman E."/>
            <person name="Gellesch M."/>
            <person name="Goldberg J."/>
            <person name="Griggs A."/>
            <person name="Gujja S."/>
            <person name="Heilman E."/>
            <person name="Heiman D."/>
            <person name="Howarth C."/>
            <person name="Mehta T."/>
            <person name="Neiman D."/>
            <person name="Pearson M."/>
            <person name="Roberts A."/>
            <person name="Saif S."/>
            <person name="Shea T."/>
            <person name="Shenoy N."/>
            <person name="Sisk P."/>
            <person name="Stolte C."/>
            <person name="Sykes S."/>
            <person name="White J."/>
            <person name="Yandava C."/>
            <person name="Burger G."/>
            <person name="Gray M.W."/>
            <person name="Holland P.W.H."/>
            <person name="King N."/>
            <person name="Lang F.B.F."/>
            <person name="Roger A.J."/>
            <person name="Ruiz-Trillo I."/>
            <person name="Haas B."/>
            <person name="Nusbaum C."/>
            <person name="Birren B."/>
        </authorList>
    </citation>
    <scope>NUCLEOTIDE SEQUENCE [LARGE SCALE GENOMIC DNA]</scope>
    <source>
        <strain evidence="1 2">JP610</strain>
    </source>
</reference>
<dbReference type="GeneID" id="25902529"/>
<dbReference type="Proteomes" id="UP000054560">
    <property type="component" value="Unassembled WGS sequence"/>
</dbReference>
<sequence length="199" mass="22125">MPENLTQSITKTMNQYLPVRLTQYAPDMAALNYRIQASIPTYKTVSKYIPTYIADVINAYTSVPADPDEALPYTWHPIDETSRNVCTVGPNSALFNCSREKLFEHMPTPEFAKAGLNLDVVWLTPIEACLWSYQDYTVASSPTCLIECGLLYPMSDPLSPICGTVYCYDKRSHAHSGDCKGCSVLAQPLSSVDTYMIDA</sequence>
<protein>
    <submittedName>
        <fullName evidence="1">Uncharacterized protein</fullName>
    </submittedName>
</protein>
<accession>A0A0L0G9X0</accession>